<dbReference type="InterPro" id="IPR001460">
    <property type="entry name" value="PCN-bd_Tpept"/>
</dbReference>
<proteinExistence type="predicted"/>
<dbReference type="GO" id="GO:0071555">
    <property type="term" value="P:cell wall organization"/>
    <property type="evidence" value="ECO:0007669"/>
    <property type="project" value="TreeGrafter"/>
</dbReference>
<dbReference type="InterPro" id="IPR050515">
    <property type="entry name" value="Beta-lactam/transpept"/>
</dbReference>
<feature type="domain" description="Penicillin-binding protein transpeptidase" evidence="1">
    <location>
        <begin position="242"/>
        <end position="558"/>
    </location>
</feature>
<dbReference type="GO" id="GO:0005886">
    <property type="term" value="C:plasma membrane"/>
    <property type="evidence" value="ECO:0007669"/>
    <property type="project" value="TreeGrafter"/>
</dbReference>
<dbReference type="EMBL" id="JABMCB010000192">
    <property type="protein sequence ID" value="NUU77533.1"/>
    <property type="molecule type" value="Genomic_DNA"/>
</dbReference>
<evidence type="ECO:0000259" key="1">
    <source>
        <dbReference type="Pfam" id="PF00905"/>
    </source>
</evidence>
<comment type="caution">
    <text evidence="2">The sequence shown here is derived from an EMBL/GenBank/DDBJ whole genome shotgun (WGS) entry which is preliminary data.</text>
</comment>
<evidence type="ECO:0000313" key="2">
    <source>
        <dbReference type="EMBL" id="NUU77533.1"/>
    </source>
</evidence>
<dbReference type="AlphaFoldDB" id="A0A7Y6BYZ0"/>
<dbReference type="SUPFAM" id="SSF56519">
    <property type="entry name" value="Penicillin binding protein dimerisation domain"/>
    <property type="match status" value="1"/>
</dbReference>
<accession>A0A7Y6BYZ0</accession>
<gene>
    <name evidence="2" type="ORF">HP552_20180</name>
</gene>
<dbReference type="Gene3D" id="3.40.710.10">
    <property type="entry name" value="DD-peptidase/beta-lactamase superfamily"/>
    <property type="match status" value="1"/>
</dbReference>
<dbReference type="PANTHER" id="PTHR30627:SF24">
    <property type="entry name" value="PENICILLIN-BINDING PROTEIN 4B"/>
    <property type="match status" value="1"/>
</dbReference>
<dbReference type="PANTHER" id="PTHR30627">
    <property type="entry name" value="PEPTIDOGLYCAN D,D-TRANSPEPTIDASE"/>
    <property type="match status" value="1"/>
</dbReference>
<sequence length="564" mass="62007">MPGSQRTVREMSVLQRERGVMLDPGRGQFTDRKGRALTGNLQWGLVLFPHPGQKDFRSASNTADYRLKQMAAILHTDTARLIKEWEQGYAPHFWTAGKHQPIVLDESQAASLREIVGEGAGVYPMMSRYGQNRTGMQWLGYLAEQPGVLNGRDHHTDEVKQPFALKSGAAGLERTLDPILMGMGPTLLTRMVTGSGEMIPEIEPRVIAPMNRHYPLKVETTIDADIQQGVERIVEVSGIKEGAIVVLDTANADVRAMVSVPFYNPQHVNPGDSSWANRAVQSAVPGSIFKIVTAAAALESQAVSTKETFHCSGEWGRYGLSCWKEHGHGDLKLEQGFAESCNIVFAETARRLSMEQLERTADALGLARPVGWEGKNIAGMSVLRQFDHEDAGRVRTAAVSQQDEGARVQTAIGQRDTRVTPLQAANLMVSLLHDGRVHAPRLVQQIRYADGDVMLEMPSHHSPSQVGQISPATAHQLLRWMRTVVTDGTGKTLQQAHWHVAGKSGTAQVQQKGRNLNHQWFVGYGPVEQPRYAVAVLVKNVAPGGHHQATDIFRSVMDYLAESS</sequence>
<dbReference type="InterPro" id="IPR036138">
    <property type="entry name" value="PBP_dimer_sf"/>
</dbReference>
<organism evidence="2 3">
    <name type="scientific">Paenibacillus xylanilyticus</name>
    <dbReference type="NCBI Taxonomy" id="248903"/>
    <lineage>
        <taxon>Bacteria</taxon>
        <taxon>Bacillati</taxon>
        <taxon>Bacillota</taxon>
        <taxon>Bacilli</taxon>
        <taxon>Bacillales</taxon>
        <taxon>Paenibacillaceae</taxon>
        <taxon>Paenibacillus</taxon>
    </lineage>
</organism>
<dbReference type="Gene3D" id="3.90.1310.10">
    <property type="entry name" value="Penicillin-binding protein 2a (Domain 2)"/>
    <property type="match status" value="1"/>
</dbReference>
<dbReference type="Pfam" id="PF00905">
    <property type="entry name" value="Transpeptidase"/>
    <property type="match status" value="1"/>
</dbReference>
<dbReference type="InterPro" id="IPR012338">
    <property type="entry name" value="Beta-lactam/transpept-like"/>
</dbReference>
<reference evidence="2 3" key="1">
    <citation type="submission" date="2020-05" db="EMBL/GenBank/DDBJ databases">
        <title>Genome Sequencing of Type Strains.</title>
        <authorList>
            <person name="Lemaire J.F."/>
            <person name="Inderbitzin P."/>
            <person name="Gregorio O.A."/>
            <person name="Collins S.B."/>
            <person name="Wespe N."/>
            <person name="Knight-Connoni V."/>
        </authorList>
    </citation>
    <scope>NUCLEOTIDE SEQUENCE [LARGE SCALE GENOMIC DNA]</scope>
    <source>
        <strain evidence="2 3">LMG 21957</strain>
    </source>
</reference>
<evidence type="ECO:0000313" key="3">
    <source>
        <dbReference type="Proteomes" id="UP000526125"/>
    </source>
</evidence>
<protein>
    <submittedName>
        <fullName evidence="2">Penicillin-binding protein 2</fullName>
    </submittedName>
</protein>
<dbReference type="GO" id="GO:0008658">
    <property type="term" value="F:penicillin binding"/>
    <property type="evidence" value="ECO:0007669"/>
    <property type="project" value="InterPro"/>
</dbReference>
<dbReference type="GO" id="GO:0071972">
    <property type="term" value="F:peptidoglycan L,D-transpeptidase activity"/>
    <property type="evidence" value="ECO:0007669"/>
    <property type="project" value="TreeGrafter"/>
</dbReference>
<dbReference type="Proteomes" id="UP000526125">
    <property type="component" value="Unassembled WGS sequence"/>
</dbReference>
<name>A0A7Y6BYZ0_9BACL</name>
<dbReference type="SUPFAM" id="SSF56601">
    <property type="entry name" value="beta-lactamase/transpeptidase-like"/>
    <property type="match status" value="1"/>
</dbReference>
<keyword evidence="3" id="KW-1185">Reference proteome</keyword>